<dbReference type="InterPro" id="IPR011060">
    <property type="entry name" value="RibuloseP-bd_barrel"/>
</dbReference>
<evidence type="ECO:0000256" key="3">
    <source>
        <dbReference type="ARBA" id="ARBA00012362"/>
    </source>
</evidence>
<proteinExistence type="predicted"/>
<evidence type="ECO:0000256" key="5">
    <source>
        <dbReference type="ARBA" id="ARBA00022793"/>
    </source>
</evidence>
<gene>
    <name evidence="10" type="ordered locus">Mesil_2155</name>
</gene>
<evidence type="ECO:0000256" key="4">
    <source>
        <dbReference type="ARBA" id="ARBA00022605"/>
    </source>
</evidence>
<keyword evidence="7" id="KW-0057">Aromatic amino acid biosynthesis</keyword>
<dbReference type="eggNOG" id="COG0134">
    <property type="taxonomic scope" value="Bacteria"/>
</dbReference>
<evidence type="ECO:0000259" key="9">
    <source>
        <dbReference type="Pfam" id="PF00218"/>
    </source>
</evidence>
<name>D7BHT6_ALLS1</name>
<dbReference type="STRING" id="526227.Mesil_2155"/>
<keyword evidence="8 10" id="KW-0456">Lyase</keyword>
<evidence type="ECO:0000313" key="11">
    <source>
        <dbReference type="Proteomes" id="UP000001916"/>
    </source>
</evidence>
<evidence type="ECO:0000256" key="2">
    <source>
        <dbReference type="ARBA" id="ARBA00004696"/>
    </source>
</evidence>
<dbReference type="InterPro" id="IPR013785">
    <property type="entry name" value="Aldolase_TIM"/>
</dbReference>
<evidence type="ECO:0000256" key="8">
    <source>
        <dbReference type="ARBA" id="ARBA00023239"/>
    </source>
</evidence>
<comment type="catalytic activity">
    <reaction evidence="1">
        <text>1-(2-carboxyphenylamino)-1-deoxy-D-ribulose 5-phosphate + H(+) = (1S,2R)-1-C-(indol-3-yl)glycerol 3-phosphate + CO2 + H2O</text>
        <dbReference type="Rhea" id="RHEA:23476"/>
        <dbReference type="ChEBI" id="CHEBI:15377"/>
        <dbReference type="ChEBI" id="CHEBI:15378"/>
        <dbReference type="ChEBI" id="CHEBI:16526"/>
        <dbReference type="ChEBI" id="CHEBI:58613"/>
        <dbReference type="ChEBI" id="CHEBI:58866"/>
        <dbReference type="EC" id="4.1.1.48"/>
    </reaction>
</comment>
<dbReference type="SUPFAM" id="SSF51366">
    <property type="entry name" value="Ribulose-phoshate binding barrel"/>
    <property type="match status" value="1"/>
</dbReference>
<dbReference type="RefSeq" id="WP_013158575.1">
    <property type="nucleotide sequence ID" value="NC_014212.1"/>
</dbReference>
<sequence length="260" mass="27934">MRWAHVPGVLGEIVRRRWEEVLPLVGSPLPEPPTVPSFGGALAEPGLSLIAEVKRKSPSQGDIAQLDPAQVARQYAEGGARAISVLTEPHYFAGSDQDLRKVRGAVNLPLLRKDFTVHPYQLAEARSLGASAALLIVAVLREETASFLEAAHQAGIEALVEVHDEAELEIALEAGATILGINNRDLTTLEINLETAPRLGRLARQRGYSGLLVAESGYGRKEEIVPLEGLFDAVLVGTSLARSGSWRQAVEVLMGRGIFS</sequence>
<organism evidence="10 11">
    <name type="scientific">Allomeiothermus silvanus (strain ATCC 700542 / DSM 9946 / NBRC 106475 / NCIMB 13440 / VI-R2)</name>
    <name type="common">Thermus silvanus</name>
    <dbReference type="NCBI Taxonomy" id="526227"/>
    <lineage>
        <taxon>Bacteria</taxon>
        <taxon>Thermotogati</taxon>
        <taxon>Deinococcota</taxon>
        <taxon>Deinococci</taxon>
        <taxon>Thermales</taxon>
        <taxon>Thermaceae</taxon>
        <taxon>Allomeiothermus</taxon>
    </lineage>
</organism>
<feature type="domain" description="Indole-3-glycerol phosphate synthase" evidence="9">
    <location>
        <begin position="41"/>
        <end position="251"/>
    </location>
</feature>
<keyword evidence="11" id="KW-1185">Reference proteome</keyword>
<dbReference type="KEGG" id="msv:Mesil_2155"/>
<dbReference type="PANTHER" id="PTHR22854:SF2">
    <property type="entry name" value="INDOLE-3-GLYCEROL-PHOSPHATE SYNTHASE"/>
    <property type="match status" value="1"/>
</dbReference>
<dbReference type="AlphaFoldDB" id="D7BHT6"/>
<protein>
    <recommendedName>
        <fullName evidence="3">indole-3-glycerol-phosphate synthase</fullName>
        <ecNumber evidence="3">4.1.1.48</ecNumber>
    </recommendedName>
</protein>
<dbReference type="InterPro" id="IPR013798">
    <property type="entry name" value="Indole-3-glycerol_P_synth_dom"/>
</dbReference>
<dbReference type="CDD" id="cd00331">
    <property type="entry name" value="IGPS"/>
    <property type="match status" value="1"/>
</dbReference>
<dbReference type="EC" id="4.1.1.48" evidence="3"/>
<dbReference type="InterPro" id="IPR001468">
    <property type="entry name" value="Indole-3-GlycerolPSynthase_CS"/>
</dbReference>
<evidence type="ECO:0000256" key="6">
    <source>
        <dbReference type="ARBA" id="ARBA00022822"/>
    </source>
</evidence>
<reference evidence="10 11" key="1">
    <citation type="journal article" date="2010" name="Stand. Genomic Sci.">
        <title>Complete genome sequence of Meiothermus silvanus type strain (VI-R2).</title>
        <authorList>
            <person name="Sikorski J."/>
            <person name="Tindall B.J."/>
            <person name="Lowry S."/>
            <person name="Lucas S."/>
            <person name="Nolan M."/>
            <person name="Copeland A."/>
            <person name="Glavina Del Rio T."/>
            <person name="Tice H."/>
            <person name="Cheng J.F."/>
            <person name="Han C."/>
            <person name="Pitluck S."/>
            <person name="Liolios K."/>
            <person name="Ivanova N."/>
            <person name="Mavromatis K."/>
            <person name="Mikhailova N."/>
            <person name="Pati A."/>
            <person name="Goodwin L."/>
            <person name="Chen A."/>
            <person name="Palaniappan K."/>
            <person name="Land M."/>
            <person name="Hauser L."/>
            <person name="Chang Y.J."/>
            <person name="Jeffries C.D."/>
            <person name="Rohde M."/>
            <person name="Goker M."/>
            <person name="Woyke T."/>
            <person name="Bristow J."/>
            <person name="Eisen J.A."/>
            <person name="Markowitz V."/>
            <person name="Hugenholtz P."/>
            <person name="Kyrpides N.C."/>
            <person name="Klenk H.P."/>
            <person name="Lapidus A."/>
        </authorList>
    </citation>
    <scope>NUCLEOTIDE SEQUENCE [LARGE SCALE GENOMIC DNA]</scope>
    <source>
        <strain evidence="11">ATCC 700542 / DSM 9946 / VI-R2</strain>
    </source>
</reference>
<dbReference type="Proteomes" id="UP000001916">
    <property type="component" value="Chromosome"/>
</dbReference>
<dbReference type="OrthoDB" id="9804217at2"/>
<keyword evidence="5" id="KW-0210">Decarboxylase</keyword>
<dbReference type="GO" id="GO:0004425">
    <property type="term" value="F:indole-3-glycerol-phosphate synthase activity"/>
    <property type="evidence" value="ECO:0007669"/>
    <property type="project" value="UniProtKB-EC"/>
</dbReference>
<dbReference type="EMBL" id="CP002042">
    <property type="protein sequence ID" value="ADH64026.1"/>
    <property type="molecule type" value="Genomic_DNA"/>
</dbReference>
<comment type="pathway">
    <text evidence="2">Amino-acid biosynthesis; L-tryptophan biosynthesis; L-tryptophan from chorismate: step 4/5.</text>
</comment>
<dbReference type="Pfam" id="PF00218">
    <property type="entry name" value="IGPS"/>
    <property type="match status" value="1"/>
</dbReference>
<evidence type="ECO:0000256" key="1">
    <source>
        <dbReference type="ARBA" id="ARBA00001633"/>
    </source>
</evidence>
<dbReference type="GO" id="GO:0000162">
    <property type="term" value="P:L-tryptophan biosynthetic process"/>
    <property type="evidence" value="ECO:0007669"/>
    <property type="project" value="UniProtKB-UniPathway"/>
</dbReference>
<dbReference type="NCBIfam" id="NF001376">
    <property type="entry name" value="PRK00278.2-3"/>
    <property type="match status" value="1"/>
</dbReference>
<dbReference type="PANTHER" id="PTHR22854">
    <property type="entry name" value="TRYPTOPHAN BIOSYNTHESIS PROTEIN"/>
    <property type="match status" value="1"/>
</dbReference>
<dbReference type="InterPro" id="IPR045186">
    <property type="entry name" value="Indole-3-glycerol_P_synth"/>
</dbReference>
<evidence type="ECO:0000256" key="7">
    <source>
        <dbReference type="ARBA" id="ARBA00023141"/>
    </source>
</evidence>
<dbReference type="Gene3D" id="3.20.20.70">
    <property type="entry name" value="Aldolase class I"/>
    <property type="match status" value="1"/>
</dbReference>
<accession>D7BHT6</accession>
<dbReference type="PROSITE" id="PS00614">
    <property type="entry name" value="IGPS"/>
    <property type="match status" value="1"/>
</dbReference>
<dbReference type="GO" id="GO:0004640">
    <property type="term" value="F:phosphoribosylanthranilate isomerase activity"/>
    <property type="evidence" value="ECO:0007669"/>
    <property type="project" value="TreeGrafter"/>
</dbReference>
<evidence type="ECO:0000313" key="10">
    <source>
        <dbReference type="EMBL" id="ADH64026.1"/>
    </source>
</evidence>
<keyword evidence="6" id="KW-0822">Tryptophan biosynthesis</keyword>
<dbReference type="UniPathway" id="UPA00035">
    <property type="reaction ID" value="UER00043"/>
</dbReference>
<dbReference type="HOGENOM" id="CLU_034247_0_1_0"/>
<keyword evidence="4" id="KW-0028">Amino-acid biosynthesis</keyword>